<protein>
    <submittedName>
        <fullName evidence="1">Uncharacterized protein</fullName>
    </submittedName>
</protein>
<dbReference type="AlphaFoldDB" id="K3YBG4"/>
<reference evidence="1" key="2">
    <citation type="submission" date="2018-08" db="UniProtKB">
        <authorList>
            <consortium name="EnsemblPlants"/>
        </authorList>
    </citation>
    <scope>IDENTIFICATION</scope>
    <source>
        <strain evidence="1">Yugu1</strain>
    </source>
</reference>
<sequence>MRCDRPCPVHLYISGRSVIAGCRYVNGRGHESTLILGQGYVVGLEPRVEKVVHPCRVLIYCNSHTLGH</sequence>
<dbReference type="Gramene" id="KQK99849">
    <property type="protein sequence ID" value="KQK99849"/>
    <property type="gene ID" value="SETIT_011558mg"/>
</dbReference>
<dbReference type="EnsemblPlants" id="KQK99849">
    <property type="protein sequence ID" value="KQK99849"/>
    <property type="gene ID" value="SETIT_011558mg"/>
</dbReference>
<keyword evidence="2" id="KW-1185">Reference proteome</keyword>
<accession>K3YBG4</accession>
<dbReference type="Proteomes" id="UP000004995">
    <property type="component" value="Unassembled WGS sequence"/>
</dbReference>
<dbReference type="HOGENOM" id="CLU_2798799_0_0_1"/>
<proteinExistence type="predicted"/>
<name>K3YBG4_SETIT</name>
<evidence type="ECO:0000313" key="1">
    <source>
        <dbReference type="EnsemblPlants" id="KQK99849"/>
    </source>
</evidence>
<organism evidence="1 2">
    <name type="scientific">Setaria italica</name>
    <name type="common">Foxtail millet</name>
    <name type="synonym">Panicum italicum</name>
    <dbReference type="NCBI Taxonomy" id="4555"/>
    <lineage>
        <taxon>Eukaryota</taxon>
        <taxon>Viridiplantae</taxon>
        <taxon>Streptophyta</taxon>
        <taxon>Embryophyta</taxon>
        <taxon>Tracheophyta</taxon>
        <taxon>Spermatophyta</taxon>
        <taxon>Magnoliopsida</taxon>
        <taxon>Liliopsida</taxon>
        <taxon>Poales</taxon>
        <taxon>Poaceae</taxon>
        <taxon>PACMAD clade</taxon>
        <taxon>Panicoideae</taxon>
        <taxon>Panicodae</taxon>
        <taxon>Paniceae</taxon>
        <taxon>Cenchrinae</taxon>
        <taxon>Setaria</taxon>
    </lineage>
</organism>
<reference evidence="2" key="1">
    <citation type="journal article" date="2012" name="Nat. Biotechnol.">
        <title>Reference genome sequence of the model plant Setaria.</title>
        <authorList>
            <person name="Bennetzen J.L."/>
            <person name="Schmutz J."/>
            <person name="Wang H."/>
            <person name="Percifield R."/>
            <person name="Hawkins J."/>
            <person name="Pontaroli A.C."/>
            <person name="Estep M."/>
            <person name="Feng L."/>
            <person name="Vaughn J.N."/>
            <person name="Grimwood J."/>
            <person name="Jenkins J."/>
            <person name="Barry K."/>
            <person name="Lindquist E."/>
            <person name="Hellsten U."/>
            <person name="Deshpande S."/>
            <person name="Wang X."/>
            <person name="Wu X."/>
            <person name="Mitros T."/>
            <person name="Triplett J."/>
            <person name="Yang X."/>
            <person name="Ye C.Y."/>
            <person name="Mauro-Herrera M."/>
            <person name="Wang L."/>
            <person name="Li P."/>
            <person name="Sharma M."/>
            <person name="Sharma R."/>
            <person name="Ronald P.C."/>
            <person name="Panaud O."/>
            <person name="Kellogg E.A."/>
            <person name="Brutnell T.P."/>
            <person name="Doust A.N."/>
            <person name="Tuskan G.A."/>
            <person name="Rokhsar D."/>
            <person name="Devos K.M."/>
        </authorList>
    </citation>
    <scope>NUCLEOTIDE SEQUENCE [LARGE SCALE GENOMIC DNA]</scope>
    <source>
        <strain evidence="2">cv. Yugu1</strain>
    </source>
</reference>
<evidence type="ECO:0000313" key="2">
    <source>
        <dbReference type="Proteomes" id="UP000004995"/>
    </source>
</evidence>
<dbReference type="InParanoid" id="K3YBG4"/>
<dbReference type="EMBL" id="AGNK02004576">
    <property type="status" value="NOT_ANNOTATED_CDS"/>
    <property type="molecule type" value="Genomic_DNA"/>
</dbReference>